<dbReference type="RefSeq" id="WP_231033750.1">
    <property type="nucleotide sequence ID" value="NZ_JAJNGX010000004.1"/>
</dbReference>
<feature type="region of interest" description="Disordered" evidence="1">
    <location>
        <begin position="44"/>
        <end position="93"/>
    </location>
</feature>
<accession>A0A9Q2RUM2</accession>
<organism evidence="2 3">
    <name type="scientific">Pseudosulfitobacter pseudonitzschiae</name>
    <dbReference type="NCBI Taxonomy" id="1402135"/>
    <lineage>
        <taxon>Bacteria</taxon>
        <taxon>Pseudomonadati</taxon>
        <taxon>Pseudomonadota</taxon>
        <taxon>Alphaproteobacteria</taxon>
        <taxon>Rhodobacterales</taxon>
        <taxon>Roseobacteraceae</taxon>
        <taxon>Pseudosulfitobacter</taxon>
    </lineage>
</organism>
<name>A0A9Q2RUM2_9RHOB</name>
<protein>
    <submittedName>
        <fullName evidence="2">Uncharacterized protein</fullName>
    </submittedName>
</protein>
<comment type="caution">
    <text evidence="2">The sequence shown here is derived from an EMBL/GenBank/DDBJ whole genome shotgun (WGS) entry which is preliminary data.</text>
</comment>
<evidence type="ECO:0000313" key="3">
    <source>
        <dbReference type="Proteomes" id="UP000809337"/>
    </source>
</evidence>
<sequence length="93" mass="10340">MTRQRDHAATPLEQIRLHRWPFDRQAMIDRSQALAIVAPDRCILGGHSMAKGNNSKRGNKETKKPKQEKPKVLATANSLTGKNDLSIGGKKPK</sequence>
<evidence type="ECO:0000313" key="2">
    <source>
        <dbReference type="EMBL" id="MBM2354746.1"/>
    </source>
</evidence>
<gene>
    <name evidence="2" type="ORF">JQX14_09360</name>
</gene>
<evidence type="ECO:0000256" key="1">
    <source>
        <dbReference type="SAM" id="MobiDB-lite"/>
    </source>
</evidence>
<proteinExistence type="predicted"/>
<dbReference type="EMBL" id="JAFBWN010000004">
    <property type="protein sequence ID" value="MBM2354746.1"/>
    <property type="molecule type" value="Genomic_DNA"/>
</dbReference>
<feature type="compositionally biased region" description="Basic and acidic residues" evidence="1">
    <location>
        <begin position="58"/>
        <end position="71"/>
    </location>
</feature>
<dbReference type="Proteomes" id="UP000809337">
    <property type="component" value="Unassembled WGS sequence"/>
</dbReference>
<dbReference type="AlphaFoldDB" id="A0A9Q2RUM2"/>
<reference evidence="2" key="1">
    <citation type="submission" date="2021-01" db="EMBL/GenBank/DDBJ databases">
        <title>Diatom-associated Roseobacters Show Island Model of Population Structure.</title>
        <authorList>
            <person name="Qu L."/>
            <person name="Feng X."/>
            <person name="Chen Y."/>
            <person name="Li L."/>
            <person name="Wang X."/>
            <person name="Hu Z."/>
            <person name="Wang H."/>
            <person name="Luo H."/>
        </authorList>
    </citation>
    <scope>NUCLEOTIDE SEQUENCE</scope>
    <source>
        <strain evidence="2">SM26-45</strain>
    </source>
</reference>